<dbReference type="Gene3D" id="1.20.81.30">
    <property type="entry name" value="Type II secretion system (T2SS), domain F"/>
    <property type="match status" value="2"/>
</dbReference>
<name>A0A3B1DDR9_9ZZZZ</name>
<accession>A0A3B1DDR9</accession>
<dbReference type="PRINTS" id="PR00812">
    <property type="entry name" value="BCTERIALGSPF"/>
</dbReference>
<keyword evidence="7 9" id="KW-1133">Transmembrane helix</keyword>
<evidence type="ECO:0000256" key="6">
    <source>
        <dbReference type="ARBA" id="ARBA00022692"/>
    </source>
</evidence>
<dbReference type="PANTHER" id="PTHR30012:SF0">
    <property type="entry name" value="TYPE II SECRETION SYSTEM PROTEIN F-RELATED"/>
    <property type="match status" value="1"/>
</dbReference>
<evidence type="ECO:0000256" key="1">
    <source>
        <dbReference type="ARBA" id="ARBA00004429"/>
    </source>
</evidence>
<evidence type="ECO:0000256" key="3">
    <source>
        <dbReference type="ARBA" id="ARBA00022448"/>
    </source>
</evidence>
<keyword evidence="4" id="KW-1003">Cell membrane</keyword>
<organism evidence="11">
    <name type="scientific">hydrothermal vent metagenome</name>
    <dbReference type="NCBI Taxonomy" id="652676"/>
    <lineage>
        <taxon>unclassified sequences</taxon>
        <taxon>metagenomes</taxon>
        <taxon>ecological metagenomes</taxon>
    </lineage>
</organism>
<dbReference type="PANTHER" id="PTHR30012">
    <property type="entry name" value="GENERAL SECRETION PATHWAY PROTEIN"/>
    <property type="match status" value="1"/>
</dbReference>
<dbReference type="Pfam" id="PF00482">
    <property type="entry name" value="T2SSF"/>
    <property type="match status" value="2"/>
</dbReference>
<dbReference type="InterPro" id="IPR003004">
    <property type="entry name" value="GspF/PilC"/>
</dbReference>
<feature type="transmembrane region" description="Helical" evidence="9">
    <location>
        <begin position="365"/>
        <end position="386"/>
    </location>
</feature>
<dbReference type="PROSITE" id="PS00874">
    <property type="entry name" value="T2SP_F"/>
    <property type="match status" value="1"/>
</dbReference>
<feature type="domain" description="Type II secretion system protein GspF" evidence="10">
    <location>
        <begin position="65"/>
        <end position="185"/>
    </location>
</feature>
<dbReference type="InterPro" id="IPR001992">
    <property type="entry name" value="T2SS_GspF/T4SS_PilC_CS"/>
</dbReference>
<dbReference type="EMBL" id="UOGI01000268">
    <property type="protein sequence ID" value="VAX34184.1"/>
    <property type="molecule type" value="Genomic_DNA"/>
</dbReference>
<comment type="similarity">
    <text evidence="2">Belongs to the GSP F family.</text>
</comment>
<evidence type="ECO:0000256" key="9">
    <source>
        <dbReference type="SAM" id="Phobius"/>
    </source>
</evidence>
<dbReference type="AlphaFoldDB" id="A0A3B1DDR9"/>
<feature type="transmembrane region" description="Helical" evidence="9">
    <location>
        <begin position="161"/>
        <end position="184"/>
    </location>
</feature>
<dbReference type="InterPro" id="IPR042094">
    <property type="entry name" value="T2SS_GspF_sf"/>
</dbReference>
<keyword evidence="3" id="KW-0813">Transport</keyword>
<proteinExistence type="inferred from homology"/>
<evidence type="ECO:0000256" key="4">
    <source>
        <dbReference type="ARBA" id="ARBA00022475"/>
    </source>
</evidence>
<protein>
    <recommendedName>
        <fullName evidence="10">Type II secretion system protein GspF domain-containing protein</fullName>
    </recommendedName>
</protein>
<evidence type="ECO:0000256" key="5">
    <source>
        <dbReference type="ARBA" id="ARBA00022519"/>
    </source>
</evidence>
<sequence length="393" mass="43997">MAIYKYKGYDPAGKEVNGMVEATTRAMAMKSLRDETILPYLIEEMGEKKRRWIFQKKDSGQLFFQLGIMLKSGLPLIKSIDITMRHREQKGLSHILSAIKKHVSEGKRFSEALAGYPQVFPDVYVNMVRIAEATGGLADVLLNIAEYEERKKEREGKIKSALTYPLVVGLIGSAVVGFLLGYVVPKMEKIFQSVKIDLPFSTTMLIATGSFLRSYGLILSIFCGILVIAGVRMYRNSVPLRKKVDTLLIGVEVLRKAIMARISELLAFQLREGIPLVAALNGCRGVVNNLLIKEEMQRLALEVEKGKPLSEGLKDSPVFDEMLMAAVLTGEKTGELADFLERMSYYYRKDVERIMGRLTSLAEPVFILILGLVVGFIVISIMTPLFEMNQLVK</sequence>
<comment type="subcellular location">
    <subcellularLocation>
        <location evidence="1">Cell inner membrane</location>
        <topology evidence="1">Multi-pass membrane protein</topology>
    </subcellularLocation>
</comment>
<evidence type="ECO:0000256" key="7">
    <source>
        <dbReference type="ARBA" id="ARBA00022989"/>
    </source>
</evidence>
<dbReference type="InterPro" id="IPR018076">
    <property type="entry name" value="T2SS_GspF_dom"/>
</dbReference>
<evidence type="ECO:0000313" key="11">
    <source>
        <dbReference type="EMBL" id="VAX34184.1"/>
    </source>
</evidence>
<dbReference type="FunFam" id="1.20.81.30:FF:000001">
    <property type="entry name" value="Type II secretion system protein F"/>
    <property type="match status" value="1"/>
</dbReference>
<dbReference type="GO" id="GO:0009306">
    <property type="term" value="P:protein secretion"/>
    <property type="evidence" value="ECO:0007669"/>
    <property type="project" value="InterPro"/>
</dbReference>
<keyword evidence="8 9" id="KW-0472">Membrane</keyword>
<evidence type="ECO:0000256" key="8">
    <source>
        <dbReference type="ARBA" id="ARBA00023136"/>
    </source>
</evidence>
<feature type="transmembrane region" description="Helical" evidence="9">
    <location>
        <begin position="204"/>
        <end position="231"/>
    </location>
</feature>
<evidence type="ECO:0000256" key="2">
    <source>
        <dbReference type="ARBA" id="ARBA00005745"/>
    </source>
</evidence>
<gene>
    <name evidence="11" type="ORF">MNBD_NITROSPIRAE03-322</name>
</gene>
<evidence type="ECO:0000259" key="10">
    <source>
        <dbReference type="Pfam" id="PF00482"/>
    </source>
</evidence>
<keyword evidence="5" id="KW-0997">Cell inner membrane</keyword>
<keyword evidence="6 9" id="KW-0812">Transmembrane</keyword>
<dbReference type="GO" id="GO:0005886">
    <property type="term" value="C:plasma membrane"/>
    <property type="evidence" value="ECO:0007669"/>
    <property type="project" value="UniProtKB-SubCell"/>
</dbReference>
<reference evidence="11" key="1">
    <citation type="submission" date="2018-06" db="EMBL/GenBank/DDBJ databases">
        <authorList>
            <person name="Zhirakovskaya E."/>
        </authorList>
    </citation>
    <scope>NUCLEOTIDE SEQUENCE</scope>
</reference>
<feature type="domain" description="Type II secretion system protein GspF" evidence="10">
    <location>
        <begin position="264"/>
        <end position="384"/>
    </location>
</feature>